<sequence length="174" mass="20720">MFKRNIEQELALYEADETGSYNGLILFMIINSFSKCTLDQLSYAFYLVRFTKVLSRLLNEIERERFLEYIPEWELRNLDSILSPYIIQKYDRRFVRGLKELLARSLVKIEGEFVSVALRAAIPLENDSFRIIRHKAVFACTVIRRYELSQLQTKIYQAIGEEQWENLYISTELR</sequence>
<keyword evidence="2" id="KW-1185">Reference proteome</keyword>
<gene>
    <name evidence="1" type="ORF">ACE5LO_01980</name>
</gene>
<evidence type="ECO:0000313" key="2">
    <source>
        <dbReference type="Proteomes" id="UP001580430"/>
    </source>
</evidence>
<name>A0ABV5BV38_9BACL</name>
<dbReference type="RefSeq" id="WP_375518400.1">
    <property type="nucleotide sequence ID" value="NZ_JBHIRY010000001.1"/>
</dbReference>
<dbReference type="Proteomes" id="UP001580430">
    <property type="component" value="Unassembled WGS sequence"/>
</dbReference>
<dbReference type="EMBL" id="JBHIRY010000001">
    <property type="protein sequence ID" value="MFB5759153.1"/>
    <property type="molecule type" value="Genomic_DNA"/>
</dbReference>
<proteinExistence type="predicted"/>
<evidence type="ECO:0000313" key="1">
    <source>
        <dbReference type="EMBL" id="MFB5759153.1"/>
    </source>
</evidence>
<comment type="caution">
    <text evidence="1">The sequence shown here is derived from an EMBL/GenBank/DDBJ whole genome shotgun (WGS) entry which is preliminary data.</text>
</comment>
<organism evidence="1 2">
    <name type="scientific">Paenibacillus medicaginis</name>
    <dbReference type="NCBI Taxonomy" id="1470560"/>
    <lineage>
        <taxon>Bacteria</taxon>
        <taxon>Bacillati</taxon>
        <taxon>Bacillota</taxon>
        <taxon>Bacilli</taxon>
        <taxon>Bacillales</taxon>
        <taxon>Paenibacillaceae</taxon>
        <taxon>Paenibacillus</taxon>
    </lineage>
</organism>
<protein>
    <submittedName>
        <fullName evidence="1">Uncharacterized protein</fullName>
    </submittedName>
</protein>
<reference evidence="1 2" key="1">
    <citation type="submission" date="2024-09" db="EMBL/GenBank/DDBJ databases">
        <title>Paenibacillus zeirhizospherea sp. nov., isolated from surface of the maize (Zea mays) roots in a horticulture field, Hungary.</title>
        <authorList>
            <person name="Marton D."/>
            <person name="Farkas M."/>
            <person name="Bedics A."/>
            <person name="Toth E."/>
            <person name="Tancsics A."/>
            <person name="Boka K."/>
            <person name="Marati G."/>
            <person name="Kriszt B."/>
            <person name="Cserhati M."/>
        </authorList>
    </citation>
    <scope>NUCLEOTIDE SEQUENCE [LARGE SCALE GENOMIC DNA]</scope>
    <source>
        <strain evidence="1 2">JCM 18446</strain>
    </source>
</reference>
<accession>A0ABV5BV38</accession>